<dbReference type="EMBL" id="CP089982">
    <property type="protein sequence ID" value="WXA92352.1"/>
    <property type="molecule type" value="Genomic_DNA"/>
</dbReference>
<reference evidence="3 4" key="1">
    <citation type="submission" date="2021-12" db="EMBL/GenBank/DDBJ databases">
        <title>Discovery of the Pendulisporaceae a myxobacterial family with distinct sporulation behavior and unique specialized metabolism.</title>
        <authorList>
            <person name="Garcia R."/>
            <person name="Popoff A."/>
            <person name="Bader C.D."/>
            <person name="Loehr J."/>
            <person name="Walesch S."/>
            <person name="Walt C."/>
            <person name="Boldt J."/>
            <person name="Bunk B."/>
            <person name="Haeckl F.J.F.P.J."/>
            <person name="Gunesch A.P."/>
            <person name="Birkelbach J."/>
            <person name="Nuebel U."/>
            <person name="Pietschmann T."/>
            <person name="Bach T."/>
            <person name="Mueller R."/>
        </authorList>
    </citation>
    <scope>NUCLEOTIDE SEQUENCE [LARGE SCALE GENOMIC DNA]</scope>
    <source>
        <strain evidence="3 4">MSr12523</strain>
    </source>
</reference>
<dbReference type="InterPro" id="IPR035940">
    <property type="entry name" value="CAP_sf"/>
</dbReference>
<feature type="signal peptide" evidence="1">
    <location>
        <begin position="1"/>
        <end position="26"/>
    </location>
</feature>
<evidence type="ECO:0000313" key="3">
    <source>
        <dbReference type="EMBL" id="WXA92352.1"/>
    </source>
</evidence>
<dbReference type="PANTHER" id="PTHR31157:SF1">
    <property type="entry name" value="SCP DOMAIN-CONTAINING PROTEIN"/>
    <property type="match status" value="1"/>
</dbReference>
<dbReference type="SUPFAM" id="SSF55797">
    <property type="entry name" value="PR-1-like"/>
    <property type="match status" value="1"/>
</dbReference>
<accession>A0ABZ2K166</accession>
<dbReference type="Pfam" id="PF00188">
    <property type="entry name" value="CAP"/>
    <property type="match status" value="1"/>
</dbReference>
<feature type="chain" id="PRO_5046291498" evidence="1">
    <location>
        <begin position="27"/>
        <end position="435"/>
    </location>
</feature>
<evidence type="ECO:0000313" key="4">
    <source>
        <dbReference type="Proteomes" id="UP001379533"/>
    </source>
</evidence>
<dbReference type="InterPro" id="IPR014044">
    <property type="entry name" value="CAP_dom"/>
</dbReference>
<evidence type="ECO:0000259" key="2">
    <source>
        <dbReference type="Pfam" id="PF00188"/>
    </source>
</evidence>
<proteinExistence type="predicted"/>
<name>A0ABZ2K166_9BACT</name>
<organism evidence="3 4">
    <name type="scientific">Pendulispora brunnea</name>
    <dbReference type="NCBI Taxonomy" id="2905690"/>
    <lineage>
        <taxon>Bacteria</taxon>
        <taxon>Pseudomonadati</taxon>
        <taxon>Myxococcota</taxon>
        <taxon>Myxococcia</taxon>
        <taxon>Myxococcales</taxon>
        <taxon>Sorangiineae</taxon>
        <taxon>Pendulisporaceae</taxon>
        <taxon>Pendulispora</taxon>
    </lineage>
</organism>
<keyword evidence="4" id="KW-1185">Reference proteome</keyword>
<gene>
    <name evidence="3" type="ORF">LZC95_38590</name>
</gene>
<dbReference type="PROSITE" id="PS51257">
    <property type="entry name" value="PROKAR_LIPOPROTEIN"/>
    <property type="match status" value="1"/>
</dbReference>
<dbReference type="Proteomes" id="UP001379533">
    <property type="component" value="Chromosome"/>
</dbReference>
<dbReference type="RefSeq" id="WP_394842963.1">
    <property type="nucleotide sequence ID" value="NZ_CP089982.1"/>
</dbReference>
<protein>
    <submittedName>
        <fullName evidence="3">CAP domain-containing protein</fullName>
    </submittedName>
</protein>
<keyword evidence="1" id="KW-0732">Signal</keyword>
<dbReference type="CDD" id="cd05379">
    <property type="entry name" value="CAP_bacterial"/>
    <property type="match status" value="1"/>
</dbReference>
<dbReference type="PANTHER" id="PTHR31157">
    <property type="entry name" value="SCP DOMAIN-CONTAINING PROTEIN"/>
    <property type="match status" value="1"/>
</dbReference>
<feature type="domain" description="SCP" evidence="2">
    <location>
        <begin position="304"/>
        <end position="409"/>
    </location>
</feature>
<dbReference type="Gene3D" id="3.40.33.10">
    <property type="entry name" value="CAP"/>
    <property type="match status" value="1"/>
</dbReference>
<sequence length="435" mass="46822">MDRLRPAVLTCLAALGLLSAACSSFGSSFSSRSPSGLAQRAPEELHEIVPPSYSTYASDPLLAPQPEGVAAVVDRTVVRLLSERGDTFRADGRLVQLATWVATRDEVPADGSVLDAMSHRVGHAGPTLWLVFVRDSNVTEALIEGAMRRQLEAVPRNFPITRYGVGTARIAAGGGGDIVAIAFGPVELELDPVPKQVARNEALHLRGVVGDRFTRSTVAITRPDGTVRTFESRSRSFAMDYVVTDVGLYRVELFGQGSSGPVVVANLPVYVDVHEPDPPARTPATSQESATALTPALADQRMLTLLAEARAEAHLPSLIEDEELSALARSHSEDMGDHGFFGHVSPTTGTTEERFRRAKLLLPLYGENVAQGDSPEMAHRVLMDSPGHRANMLDGRFTHVGIGSVVRPDAFGHRMLTVTLTFGRRPTSIPRRSGK</sequence>
<evidence type="ECO:0000256" key="1">
    <source>
        <dbReference type="SAM" id="SignalP"/>
    </source>
</evidence>